<dbReference type="AlphaFoldDB" id="A0A2G3AFK4"/>
<reference evidence="1 2" key="2">
    <citation type="journal article" date="2017" name="Genome Biol.">
        <title>New reference genome sequences of hot pepper reveal the massive evolution of plant disease-resistance genes by retroduplication.</title>
        <authorList>
            <person name="Kim S."/>
            <person name="Park J."/>
            <person name="Yeom S.I."/>
            <person name="Kim Y.M."/>
            <person name="Seo E."/>
            <person name="Kim K.T."/>
            <person name="Kim M.S."/>
            <person name="Lee J.M."/>
            <person name="Cheong K."/>
            <person name="Shin H.S."/>
            <person name="Kim S.B."/>
            <person name="Han K."/>
            <person name="Lee J."/>
            <person name="Park M."/>
            <person name="Lee H.A."/>
            <person name="Lee H.Y."/>
            <person name="Lee Y."/>
            <person name="Oh S."/>
            <person name="Lee J.H."/>
            <person name="Choi E."/>
            <person name="Choi E."/>
            <person name="Lee S.E."/>
            <person name="Jeon J."/>
            <person name="Kim H."/>
            <person name="Choi G."/>
            <person name="Song H."/>
            <person name="Lee J."/>
            <person name="Lee S.C."/>
            <person name="Kwon J.K."/>
            <person name="Lee H.Y."/>
            <person name="Koo N."/>
            <person name="Hong Y."/>
            <person name="Kim R.W."/>
            <person name="Kang W.H."/>
            <person name="Huh J.H."/>
            <person name="Kang B.C."/>
            <person name="Yang T.J."/>
            <person name="Lee Y.H."/>
            <person name="Bennetzen J.L."/>
            <person name="Choi D."/>
        </authorList>
    </citation>
    <scope>NUCLEOTIDE SEQUENCE [LARGE SCALE GENOMIC DNA]</scope>
    <source>
        <strain evidence="2">cv. CM334</strain>
    </source>
</reference>
<dbReference type="EMBL" id="AYRZ02000001">
    <property type="protein sequence ID" value="PHT92990.1"/>
    <property type="molecule type" value="Genomic_DNA"/>
</dbReference>
<dbReference type="Gramene" id="PHT92990">
    <property type="protein sequence ID" value="PHT92990"/>
    <property type="gene ID" value="T459_00872"/>
</dbReference>
<protein>
    <submittedName>
        <fullName evidence="1">Uncharacterized protein</fullName>
    </submittedName>
</protein>
<gene>
    <name evidence="1" type="ORF">T459_00872</name>
</gene>
<keyword evidence="2" id="KW-1185">Reference proteome</keyword>
<evidence type="ECO:0000313" key="2">
    <source>
        <dbReference type="Proteomes" id="UP000222542"/>
    </source>
</evidence>
<evidence type="ECO:0000313" key="1">
    <source>
        <dbReference type="EMBL" id="PHT92990.1"/>
    </source>
</evidence>
<accession>A0A2G3AFK4</accession>
<dbReference type="Proteomes" id="UP000222542">
    <property type="component" value="Unassembled WGS sequence"/>
</dbReference>
<reference evidence="1 2" key="1">
    <citation type="journal article" date="2014" name="Nat. Genet.">
        <title>Genome sequence of the hot pepper provides insights into the evolution of pungency in Capsicum species.</title>
        <authorList>
            <person name="Kim S."/>
            <person name="Park M."/>
            <person name="Yeom S.I."/>
            <person name="Kim Y.M."/>
            <person name="Lee J.M."/>
            <person name="Lee H.A."/>
            <person name="Seo E."/>
            <person name="Choi J."/>
            <person name="Cheong K."/>
            <person name="Kim K.T."/>
            <person name="Jung K."/>
            <person name="Lee G.W."/>
            <person name="Oh S.K."/>
            <person name="Bae C."/>
            <person name="Kim S.B."/>
            <person name="Lee H.Y."/>
            <person name="Kim S.Y."/>
            <person name="Kim M.S."/>
            <person name="Kang B.C."/>
            <person name="Jo Y.D."/>
            <person name="Yang H.B."/>
            <person name="Jeong H.J."/>
            <person name="Kang W.H."/>
            <person name="Kwon J.K."/>
            <person name="Shin C."/>
            <person name="Lim J.Y."/>
            <person name="Park J.H."/>
            <person name="Huh J.H."/>
            <person name="Kim J.S."/>
            <person name="Kim B.D."/>
            <person name="Cohen O."/>
            <person name="Paran I."/>
            <person name="Suh M.C."/>
            <person name="Lee S.B."/>
            <person name="Kim Y.K."/>
            <person name="Shin Y."/>
            <person name="Noh S.J."/>
            <person name="Park J."/>
            <person name="Seo Y.S."/>
            <person name="Kwon S.Y."/>
            <person name="Kim H.A."/>
            <person name="Park J.M."/>
            <person name="Kim H.J."/>
            <person name="Choi S.B."/>
            <person name="Bosland P.W."/>
            <person name="Reeves G."/>
            <person name="Jo S.H."/>
            <person name="Lee B.W."/>
            <person name="Cho H.T."/>
            <person name="Choi H.S."/>
            <person name="Lee M.S."/>
            <person name="Yu Y."/>
            <person name="Do Choi Y."/>
            <person name="Park B.S."/>
            <person name="van Deynze A."/>
            <person name="Ashrafi H."/>
            <person name="Hill T."/>
            <person name="Kim W.T."/>
            <person name="Pai H.S."/>
            <person name="Ahn H.K."/>
            <person name="Yeam I."/>
            <person name="Giovannoni J.J."/>
            <person name="Rose J.K."/>
            <person name="Sorensen I."/>
            <person name="Lee S.J."/>
            <person name="Kim R.W."/>
            <person name="Choi I.Y."/>
            <person name="Choi B.S."/>
            <person name="Lim J.S."/>
            <person name="Lee Y.H."/>
            <person name="Choi D."/>
        </authorList>
    </citation>
    <scope>NUCLEOTIDE SEQUENCE [LARGE SCALE GENOMIC DNA]</scope>
    <source>
        <strain evidence="2">cv. CM334</strain>
    </source>
</reference>
<comment type="caution">
    <text evidence="1">The sequence shown here is derived from an EMBL/GenBank/DDBJ whole genome shotgun (WGS) entry which is preliminary data.</text>
</comment>
<sequence length="94" mass="10498">EEHEGVEPARIDFYKNTHYSTKKGWSSEQAATNYNSMNDMKALYTSGESSMTIDEIVDVVLSKKLGYIKGLGYGSKPDTITATQRRAVELEDSL</sequence>
<feature type="non-terminal residue" evidence="1">
    <location>
        <position position="1"/>
    </location>
</feature>
<organism evidence="1 2">
    <name type="scientific">Capsicum annuum</name>
    <name type="common">Capsicum pepper</name>
    <dbReference type="NCBI Taxonomy" id="4072"/>
    <lineage>
        <taxon>Eukaryota</taxon>
        <taxon>Viridiplantae</taxon>
        <taxon>Streptophyta</taxon>
        <taxon>Embryophyta</taxon>
        <taxon>Tracheophyta</taxon>
        <taxon>Spermatophyta</taxon>
        <taxon>Magnoliopsida</taxon>
        <taxon>eudicotyledons</taxon>
        <taxon>Gunneridae</taxon>
        <taxon>Pentapetalae</taxon>
        <taxon>asterids</taxon>
        <taxon>lamiids</taxon>
        <taxon>Solanales</taxon>
        <taxon>Solanaceae</taxon>
        <taxon>Solanoideae</taxon>
        <taxon>Capsiceae</taxon>
        <taxon>Capsicum</taxon>
    </lineage>
</organism>
<proteinExistence type="predicted"/>
<name>A0A2G3AFK4_CAPAN</name>